<sequence>MDTFTFSSVTLNIWFSMRRTMVL</sequence>
<name>A0A2P2P0Y3_RHIMU</name>
<dbReference type="AlphaFoldDB" id="A0A2P2P0Y3"/>
<proteinExistence type="predicted"/>
<dbReference type="EMBL" id="GGEC01067922">
    <property type="protein sequence ID" value="MBX48406.1"/>
    <property type="molecule type" value="Transcribed_RNA"/>
</dbReference>
<protein>
    <submittedName>
        <fullName evidence="1">Uncharacterized protein</fullName>
    </submittedName>
</protein>
<organism evidence="1">
    <name type="scientific">Rhizophora mucronata</name>
    <name type="common">Asiatic mangrove</name>
    <dbReference type="NCBI Taxonomy" id="61149"/>
    <lineage>
        <taxon>Eukaryota</taxon>
        <taxon>Viridiplantae</taxon>
        <taxon>Streptophyta</taxon>
        <taxon>Embryophyta</taxon>
        <taxon>Tracheophyta</taxon>
        <taxon>Spermatophyta</taxon>
        <taxon>Magnoliopsida</taxon>
        <taxon>eudicotyledons</taxon>
        <taxon>Gunneridae</taxon>
        <taxon>Pentapetalae</taxon>
        <taxon>rosids</taxon>
        <taxon>fabids</taxon>
        <taxon>Malpighiales</taxon>
        <taxon>Rhizophoraceae</taxon>
        <taxon>Rhizophora</taxon>
    </lineage>
</organism>
<evidence type="ECO:0000313" key="1">
    <source>
        <dbReference type="EMBL" id="MBX48406.1"/>
    </source>
</evidence>
<reference evidence="1" key="1">
    <citation type="submission" date="2018-02" db="EMBL/GenBank/DDBJ databases">
        <title>Rhizophora mucronata_Transcriptome.</title>
        <authorList>
            <person name="Meera S.P."/>
            <person name="Sreeshan A."/>
            <person name="Augustine A."/>
        </authorList>
    </citation>
    <scope>NUCLEOTIDE SEQUENCE</scope>
    <source>
        <tissue evidence="1">Leaf</tissue>
    </source>
</reference>
<accession>A0A2P2P0Y3</accession>